<dbReference type="OrthoDB" id="5953249at2759"/>
<dbReference type="GO" id="GO:0003676">
    <property type="term" value="F:nucleic acid binding"/>
    <property type="evidence" value="ECO:0007669"/>
    <property type="project" value="InterPro"/>
</dbReference>
<keyword evidence="4" id="KW-1185">Reference proteome</keyword>
<dbReference type="InterPro" id="IPR036397">
    <property type="entry name" value="RNaseH_sf"/>
</dbReference>
<proteinExistence type="predicted"/>
<dbReference type="InterPro" id="IPR040151">
    <property type="entry name" value="Gfd2/YDR514C-like"/>
</dbReference>
<evidence type="ECO:0000256" key="1">
    <source>
        <dbReference type="SAM" id="MobiDB-lite"/>
    </source>
</evidence>
<protein>
    <recommendedName>
        <fullName evidence="2">Gfd2/YDR514C-like C-terminal domain-containing protein</fullName>
    </recommendedName>
</protein>
<dbReference type="RefSeq" id="XP_007763898.1">
    <property type="nucleotide sequence ID" value="XM_007765708.1"/>
</dbReference>
<sequence length="650" mass="70704">MADFTAVNPQDDWKHDLHSVYAAYIGWFQAERVQWYLRTWGHLFETFNEFLAFSWPVITVTDASTGRAHIVTQRRSIDLFLRQIRSRFGETLPDPDVAKLGSNIVRVSPLETANRILIRVSDWAAYKRVHATLPAVMLSGMRLRVRVGDMRAIRELWGKREKTFMAVDFEWSERNTSTVLEWGYATMRCGFLDLNGVWPPDPNGNYRAGHYIVSEHLDKVKNQRCPTNPHEYAFGDSQVVPKVKFPQIIETILSSLASPGSESVPNDLVLVGHGISEDLKRFEELKIGIPKNVIILDTAVLSRTALSSSTSKSETLSLPALLRVLGMDAGDRVAPHNAGNDAYLTLAAFQRLMESETPDVRPKKKGRRPRESSMSNGQSQVQAQAHAQAQAQAQMMAQMTQMAQMGSMSPMAPMPMGQMQAMQMGMPVLGMGFGGPMQMFPSPHPGQSPQPPPSSQFLSPGQGHGQSQTITEGTKRRNSQLLGVPGPGYSSRTLDGRRHSMLPDLGSGSGSGSASGHDSSRNRSSSSGNVADTRRLSYDSRGSGSGSGHGSGSGSGMGMGTGTRSGSSLDPGSSRRGHNRISSNTSQGMDEFGAMPVPAAKSRLSRVVRIEEPDDVVAMEGLSLGAKRMPGRKVREDVPVLRAGTATIVS</sequence>
<dbReference type="KEGG" id="cput:CONPUDRAFT_161941"/>
<dbReference type="Pfam" id="PF21762">
    <property type="entry name" value="DEDDh_C"/>
    <property type="match status" value="1"/>
</dbReference>
<evidence type="ECO:0000313" key="4">
    <source>
        <dbReference type="Proteomes" id="UP000053558"/>
    </source>
</evidence>
<dbReference type="SUPFAM" id="SSF53098">
    <property type="entry name" value="Ribonuclease H-like"/>
    <property type="match status" value="1"/>
</dbReference>
<dbReference type="PANTHER" id="PTHR28083:SF1">
    <property type="entry name" value="GOOD FOR FULL DBP5 ACTIVITY PROTEIN 2"/>
    <property type="match status" value="1"/>
</dbReference>
<comment type="caution">
    <text evidence="3">The sequence shown here is derived from an EMBL/GenBank/DDBJ whole genome shotgun (WGS) entry which is preliminary data.</text>
</comment>
<organism evidence="3 4">
    <name type="scientific">Coniophora puteana (strain RWD-64-598)</name>
    <name type="common">Brown rot fungus</name>
    <dbReference type="NCBI Taxonomy" id="741705"/>
    <lineage>
        <taxon>Eukaryota</taxon>
        <taxon>Fungi</taxon>
        <taxon>Dikarya</taxon>
        <taxon>Basidiomycota</taxon>
        <taxon>Agaricomycotina</taxon>
        <taxon>Agaricomycetes</taxon>
        <taxon>Agaricomycetidae</taxon>
        <taxon>Boletales</taxon>
        <taxon>Coniophorineae</taxon>
        <taxon>Coniophoraceae</taxon>
        <taxon>Coniophora</taxon>
    </lineage>
</organism>
<dbReference type="EMBL" id="JH711573">
    <property type="protein sequence ID" value="EIW87396.1"/>
    <property type="molecule type" value="Genomic_DNA"/>
</dbReference>
<dbReference type="InterPro" id="IPR012337">
    <property type="entry name" value="RNaseH-like_sf"/>
</dbReference>
<feature type="compositionally biased region" description="Low complexity" evidence="1">
    <location>
        <begin position="378"/>
        <end position="393"/>
    </location>
</feature>
<feature type="compositionally biased region" description="Low complexity" evidence="1">
    <location>
        <begin position="514"/>
        <end position="529"/>
    </location>
</feature>
<evidence type="ECO:0000259" key="2">
    <source>
        <dbReference type="Pfam" id="PF21762"/>
    </source>
</evidence>
<evidence type="ECO:0000313" key="3">
    <source>
        <dbReference type="EMBL" id="EIW87396.1"/>
    </source>
</evidence>
<dbReference type="Gene3D" id="3.30.420.10">
    <property type="entry name" value="Ribonuclease H-like superfamily/Ribonuclease H"/>
    <property type="match status" value="1"/>
</dbReference>
<reference evidence="4" key="1">
    <citation type="journal article" date="2012" name="Science">
        <title>The Paleozoic origin of enzymatic lignin decomposition reconstructed from 31 fungal genomes.</title>
        <authorList>
            <person name="Floudas D."/>
            <person name="Binder M."/>
            <person name="Riley R."/>
            <person name="Barry K."/>
            <person name="Blanchette R.A."/>
            <person name="Henrissat B."/>
            <person name="Martinez A.T."/>
            <person name="Otillar R."/>
            <person name="Spatafora J.W."/>
            <person name="Yadav J.S."/>
            <person name="Aerts A."/>
            <person name="Benoit I."/>
            <person name="Boyd A."/>
            <person name="Carlson A."/>
            <person name="Copeland A."/>
            <person name="Coutinho P.M."/>
            <person name="de Vries R.P."/>
            <person name="Ferreira P."/>
            <person name="Findley K."/>
            <person name="Foster B."/>
            <person name="Gaskell J."/>
            <person name="Glotzer D."/>
            <person name="Gorecki P."/>
            <person name="Heitman J."/>
            <person name="Hesse C."/>
            <person name="Hori C."/>
            <person name="Igarashi K."/>
            <person name="Jurgens J.A."/>
            <person name="Kallen N."/>
            <person name="Kersten P."/>
            <person name="Kohler A."/>
            <person name="Kuees U."/>
            <person name="Kumar T.K.A."/>
            <person name="Kuo A."/>
            <person name="LaButti K."/>
            <person name="Larrondo L.F."/>
            <person name="Lindquist E."/>
            <person name="Ling A."/>
            <person name="Lombard V."/>
            <person name="Lucas S."/>
            <person name="Lundell T."/>
            <person name="Martin R."/>
            <person name="McLaughlin D.J."/>
            <person name="Morgenstern I."/>
            <person name="Morin E."/>
            <person name="Murat C."/>
            <person name="Nagy L.G."/>
            <person name="Nolan M."/>
            <person name="Ohm R.A."/>
            <person name="Patyshakuliyeva A."/>
            <person name="Rokas A."/>
            <person name="Ruiz-Duenas F.J."/>
            <person name="Sabat G."/>
            <person name="Salamov A."/>
            <person name="Samejima M."/>
            <person name="Schmutz J."/>
            <person name="Slot J.C."/>
            <person name="St John F."/>
            <person name="Stenlid J."/>
            <person name="Sun H."/>
            <person name="Sun S."/>
            <person name="Syed K."/>
            <person name="Tsang A."/>
            <person name="Wiebenga A."/>
            <person name="Young D."/>
            <person name="Pisabarro A."/>
            <person name="Eastwood D.C."/>
            <person name="Martin F."/>
            <person name="Cullen D."/>
            <person name="Grigoriev I.V."/>
            <person name="Hibbett D.S."/>
        </authorList>
    </citation>
    <scope>NUCLEOTIDE SEQUENCE [LARGE SCALE GENOMIC DNA]</scope>
    <source>
        <strain evidence="4">RWD-64-598 SS2</strain>
    </source>
</reference>
<gene>
    <name evidence="3" type="ORF">CONPUDRAFT_161941</name>
</gene>
<dbReference type="InterPro" id="IPR048519">
    <property type="entry name" value="Gfd2/YDR514C-like_C"/>
</dbReference>
<dbReference type="PANTHER" id="PTHR28083">
    <property type="entry name" value="GOOD FOR FULL DBP5 ACTIVITY PROTEIN 2"/>
    <property type="match status" value="1"/>
</dbReference>
<feature type="compositionally biased region" description="Gly residues" evidence="1">
    <location>
        <begin position="543"/>
        <end position="563"/>
    </location>
</feature>
<name>A0A5M3N7W0_CONPW</name>
<dbReference type="GeneID" id="19204626"/>
<feature type="region of interest" description="Disordered" evidence="1">
    <location>
        <begin position="354"/>
        <end position="393"/>
    </location>
</feature>
<accession>A0A5M3N7W0</accession>
<dbReference type="Proteomes" id="UP000053558">
    <property type="component" value="Unassembled WGS sequence"/>
</dbReference>
<feature type="compositionally biased region" description="Pro residues" evidence="1">
    <location>
        <begin position="442"/>
        <end position="454"/>
    </location>
</feature>
<dbReference type="AlphaFoldDB" id="A0A5M3N7W0"/>
<feature type="region of interest" description="Disordered" evidence="1">
    <location>
        <begin position="433"/>
        <end position="593"/>
    </location>
</feature>
<dbReference type="GO" id="GO:0005634">
    <property type="term" value="C:nucleus"/>
    <property type="evidence" value="ECO:0007669"/>
    <property type="project" value="TreeGrafter"/>
</dbReference>
<feature type="domain" description="Gfd2/YDR514C-like C-terminal" evidence="2">
    <location>
        <begin position="163"/>
        <end position="351"/>
    </location>
</feature>